<gene>
    <name evidence="1" type="ORF">B2G88_04705</name>
</gene>
<protein>
    <submittedName>
        <fullName evidence="1">Uncharacterized protein</fullName>
    </submittedName>
</protein>
<dbReference type="Proteomes" id="UP000196084">
    <property type="component" value="Unassembled WGS sequence"/>
</dbReference>
<comment type="caution">
    <text evidence="1">The sequence shown here is derived from an EMBL/GenBank/DDBJ whole genome shotgun (WGS) entry which is preliminary data.</text>
</comment>
<evidence type="ECO:0000313" key="2">
    <source>
        <dbReference type="Proteomes" id="UP000196084"/>
    </source>
</evidence>
<proteinExistence type="predicted"/>
<dbReference type="OrthoDB" id="173032at2157"/>
<accession>A0A202ECU8</accession>
<dbReference type="RefSeq" id="WP_054862832.1">
    <property type="nucleotide sequence ID" value="NZ_MWPH01000001.1"/>
</dbReference>
<sequence length="72" mass="8206">MSCPYLEYRQNADGHSFDTARAYCMVANQFVQPMRADICADRYDLAHDRNCEIFLEHADSERNGDATDGEPS</sequence>
<name>A0A202ECU8_9EURY</name>
<dbReference type="EMBL" id="MWPH01000001">
    <property type="protein sequence ID" value="OVE86096.1"/>
    <property type="molecule type" value="Genomic_DNA"/>
</dbReference>
<evidence type="ECO:0000313" key="1">
    <source>
        <dbReference type="EMBL" id="OVE86096.1"/>
    </source>
</evidence>
<dbReference type="AlphaFoldDB" id="A0A202ECU8"/>
<organism evidence="1 2">
    <name type="scientific">Natronolimnobius baerhuensis</name>
    <dbReference type="NCBI Taxonomy" id="253108"/>
    <lineage>
        <taxon>Archaea</taxon>
        <taxon>Methanobacteriati</taxon>
        <taxon>Methanobacteriota</taxon>
        <taxon>Stenosarchaea group</taxon>
        <taxon>Halobacteria</taxon>
        <taxon>Halobacteriales</taxon>
        <taxon>Natrialbaceae</taxon>
        <taxon>Natronolimnobius</taxon>
    </lineage>
</organism>
<keyword evidence="2" id="KW-1185">Reference proteome</keyword>
<reference evidence="1 2" key="1">
    <citation type="submission" date="2017-02" db="EMBL/GenBank/DDBJ databases">
        <title>Natronthermophilus aegyptiacus gen. nov.,sp. nov., an aerobic, extremely halophilic alkalithermophilic archaeon isolated from the athalassohaline Wadi An Natrun, Egypt.</title>
        <authorList>
            <person name="Zhao B."/>
        </authorList>
    </citation>
    <scope>NUCLEOTIDE SEQUENCE [LARGE SCALE GENOMIC DNA]</scope>
    <source>
        <strain evidence="1 2">CGMCC 1.3597</strain>
    </source>
</reference>